<proteinExistence type="inferred from homology"/>
<dbReference type="OrthoDB" id="8561298at2"/>
<keyword evidence="5" id="KW-0969">Cilium</keyword>
<dbReference type="InterPro" id="IPR007809">
    <property type="entry name" value="FlgN-like"/>
</dbReference>
<gene>
    <name evidence="5" type="ORF">DFR42_10195</name>
</gene>
<comment type="function">
    <text evidence="1">Required for the efficient initiation of filament assembly.</text>
</comment>
<dbReference type="AlphaFoldDB" id="A0A318JDG2"/>
<protein>
    <submittedName>
        <fullName evidence="5">Flagella synthesis protein FlgN</fullName>
    </submittedName>
</protein>
<keyword evidence="5" id="KW-0966">Cell projection</keyword>
<accession>A0A318JDG2</accession>
<keyword evidence="6" id="KW-1185">Reference proteome</keyword>
<comment type="similarity">
    <text evidence="2">Belongs to the FlgN family.</text>
</comment>
<dbReference type="Gene3D" id="1.20.58.300">
    <property type="entry name" value="FlgN-like"/>
    <property type="match status" value="1"/>
</dbReference>
<dbReference type="EMBL" id="QJKB01000001">
    <property type="protein sequence ID" value="PXX46526.1"/>
    <property type="molecule type" value="Genomic_DNA"/>
</dbReference>
<evidence type="ECO:0000256" key="2">
    <source>
        <dbReference type="ARBA" id="ARBA00007703"/>
    </source>
</evidence>
<comment type="caution">
    <text evidence="5">The sequence shown here is derived from an EMBL/GenBank/DDBJ whole genome shotgun (WGS) entry which is preliminary data.</text>
</comment>
<keyword evidence="5" id="KW-0282">Flagellum</keyword>
<feature type="region of interest" description="Disordered" evidence="4">
    <location>
        <begin position="141"/>
        <end position="163"/>
    </location>
</feature>
<sequence length="163" mass="17992">MNTRSSGHTAIQQCLQEEVSIMSSLADLLKKEQSALIESDVVQLNDYTQSKGQLVVKMNELEKKRNRFLNDLGFNADIEGMQAYLQQAVDTPDIAKSWDALLELTAQAKEDNRTNGSLINRRLSLNQATLNLLQQNTNQAGSMYGPNGQSTVKTTPGKGYIAT</sequence>
<reference evidence="5 6" key="1">
    <citation type="submission" date="2018-05" db="EMBL/GenBank/DDBJ databases">
        <title>Genomic Encyclopedia of Type Strains, Phase IV (KMG-IV): sequencing the most valuable type-strain genomes for metagenomic binning, comparative biology and taxonomic classification.</title>
        <authorList>
            <person name="Goeker M."/>
        </authorList>
    </citation>
    <scope>NUCLEOTIDE SEQUENCE [LARGE SCALE GENOMIC DNA]</scope>
    <source>
        <strain evidence="5 6">DSM 19792</strain>
    </source>
</reference>
<dbReference type="Proteomes" id="UP000247792">
    <property type="component" value="Unassembled WGS sequence"/>
</dbReference>
<dbReference type="InterPro" id="IPR036679">
    <property type="entry name" value="FlgN-like_sf"/>
</dbReference>
<evidence type="ECO:0000313" key="5">
    <source>
        <dbReference type="EMBL" id="PXX46526.1"/>
    </source>
</evidence>
<dbReference type="GO" id="GO:0044780">
    <property type="term" value="P:bacterial-type flagellum assembly"/>
    <property type="evidence" value="ECO:0007669"/>
    <property type="project" value="InterPro"/>
</dbReference>
<dbReference type="Pfam" id="PF05130">
    <property type="entry name" value="FlgN"/>
    <property type="match status" value="1"/>
</dbReference>
<evidence type="ECO:0000313" key="6">
    <source>
        <dbReference type="Proteomes" id="UP000247792"/>
    </source>
</evidence>
<evidence type="ECO:0000256" key="1">
    <source>
        <dbReference type="ARBA" id="ARBA00002397"/>
    </source>
</evidence>
<keyword evidence="3" id="KW-1005">Bacterial flagellum biogenesis</keyword>
<organism evidence="5 6">
    <name type="scientific">Undibacterium pigrum</name>
    <dbReference type="NCBI Taxonomy" id="401470"/>
    <lineage>
        <taxon>Bacteria</taxon>
        <taxon>Pseudomonadati</taxon>
        <taxon>Pseudomonadota</taxon>
        <taxon>Betaproteobacteria</taxon>
        <taxon>Burkholderiales</taxon>
        <taxon>Oxalobacteraceae</taxon>
        <taxon>Undibacterium</taxon>
    </lineage>
</organism>
<name>A0A318JDG2_9BURK</name>
<evidence type="ECO:0000256" key="4">
    <source>
        <dbReference type="SAM" id="MobiDB-lite"/>
    </source>
</evidence>
<evidence type="ECO:0000256" key="3">
    <source>
        <dbReference type="ARBA" id="ARBA00022795"/>
    </source>
</evidence>
<dbReference type="RefSeq" id="WP_110253002.1">
    <property type="nucleotide sequence ID" value="NZ_QJKB01000001.1"/>
</dbReference>
<dbReference type="SUPFAM" id="SSF140566">
    <property type="entry name" value="FlgN-like"/>
    <property type="match status" value="1"/>
</dbReference>